<evidence type="ECO:0000313" key="1">
    <source>
        <dbReference type="EMBL" id="GMA36811.1"/>
    </source>
</evidence>
<comment type="caution">
    <text evidence="1">The sequence shown here is derived from an EMBL/GenBank/DDBJ whole genome shotgun (WGS) entry which is preliminary data.</text>
</comment>
<accession>A0ABQ6II25</accession>
<sequence>MMAGGEVPMRGARWRVCVAGIVVPAVAALCLTGCLHGPGEFIPSPPPPPPTVTTAPPEGFVEPATVDLEPCSLLTPEVIADATGEVLQPAPVAIPTGDAHAAEVLGCRWTDDDGHEVSVLIDPTITDIDDFFLQASADAAAAGQPVSRLDVNGADLAFGGENDDFAAVAVVIDGVVHQVIYIAPRHPDRLGSALALAQSVVAAVAP</sequence>
<evidence type="ECO:0008006" key="3">
    <source>
        <dbReference type="Google" id="ProtNLM"/>
    </source>
</evidence>
<name>A0ABQ6II25_9MICO</name>
<gene>
    <name evidence="1" type="ORF">GCM10025876_30150</name>
</gene>
<protein>
    <recommendedName>
        <fullName evidence="3">DUF3558 domain-containing protein</fullName>
    </recommendedName>
</protein>
<dbReference type="RefSeq" id="WP_284328767.1">
    <property type="nucleotide sequence ID" value="NZ_BSUN01000001.1"/>
</dbReference>
<proteinExistence type="predicted"/>
<keyword evidence="2" id="KW-1185">Reference proteome</keyword>
<dbReference type="EMBL" id="BSUN01000001">
    <property type="protein sequence ID" value="GMA36811.1"/>
    <property type="molecule type" value="Genomic_DNA"/>
</dbReference>
<evidence type="ECO:0000313" key="2">
    <source>
        <dbReference type="Proteomes" id="UP001157125"/>
    </source>
</evidence>
<organism evidence="1 2">
    <name type="scientific">Demequina litorisediminis</name>
    <dbReference type="NCBI Taxonomy" id="1849022"/>
    <lineage>
        <taxon>Bacteria</taxon>
        <taxon>Bacillati</taxon>
        <taxon>Actinomycetota</taxon>
        <taxon>Actinomycetes</taxon>
        <taxon>Micrococcales</taxon>
        <taxon>Demequinaceae</taxon>
        <taxon>Demequina</taxon>
    </lineage>
</organism>
<dbReference type="Proteomes" id="UP001157125">
    <property type="component" value="Unassembled WGS sequence"/>
</dbReference>
<reference evidence="2" key="1">
    <citation type="journal article" date="2019" name="Int. J. Syst. Evol. Microbiol.">
        <title>The Global Catalogue of Microorganisms (GCM) 10K type strain sequencing project: providing services to taxonomists for standard genome sequencing and annotation.</title>
        <authorList>
            <consortium name="The Broad Institute Genomics Platform"/>
            <consortium name="The Broad Institute Genome Sequencing Center for Infectious Disease"/>
            <person name="Wu L."/>
            <person name="Ma J."/>
        </authorList>
    </citation>
    <scope>NUCLEOTIDE SEQUENCE [LARGE SCALE GENOMIC DNA]</scope>
    <source>
        <strain evidence="2">NBRC 112299</strain>
    </source>
</reference>